<keyword evidence="4" id="KW-0862">Zinc</keyword>
<dbReference type="InterPro" id="IPR036866">
    <property type="entry name" value="RibonucZ/Hydroxyglut_hydro"/>
</dbReference>
<dbReference type="Pfam" id="PF00753">
    <property type="entry name" value="Lactamase_B"/>
    <property type="match status" value="1"/>
</dbReference>
<comment type="similarity">
    <text evidence="1">Belongs to the metallo-beta-lactamase superfamily.</text>
</comment>
<sequence length="327" mass="36455">MNGTTKDALPKLPGHDGPGVQVHLLDGGSFSTATLSFLHHGAPPELFRLYDWCFLIFHRPSGRYVLWDLGCSHDESLYTPWVKKIMLPSARPVGPRKPVATQLEELGVKADQIDSVLFSHAHWDHCRPISDEFPNAKALFGPGTKEFCSPGNLENGEPDVDIEWDGRWFGSPKHVTETWSEFDGDWVPFGVFDRAIDFFGDGSLWVIDAPGHMPGNLCAAVRLEGSQEWVLLGSDCCHSQALLREKEDIALYDLPTGETAAYLHKDLPAARITIDKIRLAESKYGMHIALAHDATWLVSQHDPVLMSLVDDDKRGIWLDRVAQGERP</sequence>
<gene>
    <name evidence="6" type="ORF">B0J15DRAFT_565720</name>
</gene>
<feature type="domain" description="Metallo-beta-lactamase" evidence="5">
    <location>
        <begin position="50"/>
        <end position="283"/>
    </location>
</feature>
<dbReference type="InterPro" id="IPR051013">
    <property type="entry name" value="MBL_superfamily_lactonases"/>
</dbReference>
<evidence type="ECO:0000313" key="6">
    <source>
        <dbReference type="EMBL" id="KAH7242855.1"/>
    </source>
</evidence>
<dbReference type="SUPFAM" id="SSF56281">
    <property type="entry name" value="Metallo-hydrolase/oxidoreductase"/>
    <property type="match status" value="1"/>
</dbReference>
<reference evidence="6" key="1">
    <citation type="journal article" date="2021" name="Nat. Commun.">
        <title>Genetic determinants of endophytism in the Arabidopsis root mycobiome.</title>
        <authorList>
            <person name="Mesny F."/>
            <person name="Miyauchi S."/>
            <person name="Thiergart T."/>
            <person name="Pickel B."/>
            <person name="Atanasova L."/>
            <person name="Karlsson M."/>
            <person name="Huettel B."/>
            <person name="Barry K.W."/>
            <person name="Haridas S."/>
            <person name="Chen C."/>
            <person name="Bauer D."/>
            <person name="Andreopoulos W."/>
            <person name="Pangilinan J."/>
            <person name="LaButti K."/>
            <person name="Riley R."/>
            <person name="Lipzen A."/>
            <person name="Clum A."/>
            <person name="Drula E."/>
            <person name="Henrissat B."/>
            <person name="Kohler A."/>
            <person name="Grigoriev I.V."/>
            <person name="Martin F.M."/>
            <person name="Hacquard S."/>
        </authorList>
    </citation>
    <scope>NUCLEOTIDE SEQUENCE</scope>
    <source>
        <strain evidence="6">FSSC 5 MPI-SDFR-AT-0091</strain>
    </source>
</reference>
<keyword evidence="2" id="KW-0479">Metal-binding</keyword>
<evidence type="ECO:0000256" key="2">
    <source>
        <dbReference type="ARBA" id="ARBA00022723"/>
    </source>
</evidence>
<dbReference type="OrthoDB" id="10250730at2759"/>
<keyword evidence="3" id="KW-0378">Hydrolase</keyword>
<dbReference type="EMBL" id="JAGTJS010000019">
    <property type="protein sequence ID" value="KAH7242855.1"/>
    <property type="molecule type" value="Genomic_DNA"/>
</dbReference>
<evidence type="ECO:0000259" key="5">
    <source>
        <dbReference type="SMART" id="SM00849"/>
    </source>
</evidence>
<evidence type="ECO:0000313" key="7">
    <source>
        <dbReference type="Proteomes" id="UP000736672"/>
    </source>
</evidence>
<dbReference type="SMART" id="SM00849">
    <property type="entry name" value="Lactamase_B"/>
    <property type="match status" value="1"/>
</dbReference>
<dbReference type="InterPro" id="IPR001279">
    <property type="entry name" value="Metallo-B-lactamas"/>
</dbReference>
<proteinExistence type="inferred from homology"/>
<dbReference type="CDD" id="cd07730">
    <property type="entry name" value="metallo-hydrolase-like_MBL-fold"/>
    <property type="match status" value="1"/>
</dbReference>
<evidence type="ECO:0000256" key="4">
    <source>
        <dbReference type="ARBA" id="ARBA00022833"/>
    </source>
</evidence>
<dbReference type="GO" id="GO:0046872">
    <property type="term" value="F:metal ion binding"/>
    <property type="evidence" value="ECO:0007669"/>
    <property type="project" value="UniProtKB-KW"/>
</dbReference>
<dbReference type="PANTHER" id="PTHR42978:SF4">
    <property type="entry name" value="METALLO-BETA-LACTAMASE DOMAIN-CONTAINING PROTEIN"/>
    <property type="match status" value="1"/>
</dbReference>
<evidence type="ECO:0000256" key="1">
    <source>
        <dbReference type="ARBA" id="ARBA00007749"/>
    </source>
</evidence>
<accession>A0A9P9GQJ2</accession>
<keyword evidence="7" id="KW-1185">Reference proteome</keyword>
<comment type="caution">
    <text evidence="6">The sequence shown here is derived from an EMBL/GenBank/DDBJ whole genome shotgun (WGS) entry which is preliminary data.</text>
</comment>
<dbReference type="PANTHER" id="PTHR42978">
    <property type="entry name" value="QUORUM-QUENCHING LACTONASE YTNP-RELATED-RELATED"/>
    <property type="match status" value="1"/>
</dbReference>
<dbReference type="Proteomes" id="UP000736672">
    <property type="component" value="Unassembled WGS sequence"/>
</dbReference>
<dbReference type="Gene3D" id="3.60.15.10">
    <property type="entry name" value="Ribonuclease Z/Hydroxyacylglutathione hydrolase-like"/>
    <property type="match status" value="1"/>
</dbReference>
<dbReference type="GO" id="GO:0016787">
    <property type="term" value="F:hydrolase activity"/>
    <property type="evidence" value="ECO:0007669"/>
    <property type="project" value="UniProtKB-KW"/>
</dbReference>
<protein>
    <submittedName>
        <fullName evidence="6">Beta-lactamase-like protein</fullName>
    </submittedName>
</protein>
<organism evidence="6 7">
    <name type="scientific">Fusarium solani</name>
    <name type="common">Filamentous fungus</name>
    <dbReference type="NCBI Taxonomy" id="169388"/>
    <lineage>
        <taxon>Eukaryota</taxon>
        <taxon>Fungi</taxon>
        <taxon>Dikarya</taxon>
        <taxon>Ascomycota</taxon>
        <taxon>Pezizomycotina</taxon>
        <taxon>Sordariomycetes</taxon>
        <taxon>Hypocreomycetidae</taxon>
        <taxon>Hypocreales</taxon>
        <taxon>Nectriaceae</taxon>
        <taxon>Fusarium</taxon>
        <taxon>Fusarium solani species complex</taxon>
    </lineage>
</organism>
<dbReference type="AlphaFoldDB" id="A0A9P9GQJ2"/>
<evidence type="ECO:0000256" key="3">
    <source>
        <dbReference type="ARBA" id="ARBA00022801"/>
    </source>
</evidence>
<name>A0A9P9GQJ2_FUSSL</name>